<dbReference type="SUPFAM" id="SSF49785">
    <property type="entry name" value="Galactose-binding domain-like"/>
    <property type="match status" value="1"/>
</dbReference>
<name>A0A0W0EX26_MONRR</name>
<dbReference type="AlphaFoldDB" id="A0A0W0EX26"/>
<dbReference type="InterPro" id="IPR037047">
    <property type="entry name" value="PITH_dom_sf"/>
</dbReference>
<dbReference type="PANTHER" id="PTHR12175">
    <property type="entry name" value="AD039 HT014 THIOREDOXIN FAMILY TRP26"/>
    <property type="match status" value="1"/>
</dbReference>
<proteinExistence type="inferred from homology"/>
<evidence type="ECO:0000259" key="3">
    <source>
        <dbReference type="PROSITE" id="PS51532"/>
    </source>
</evidence>
<comment type="similarity">
    <text evidence="1">Belongs to the PITHD1 family.</text>
</comment>
<dbReference type="GO" id="GO:0005634">
    <property type="term" value="C:nucleus"/>
    <property type="evidence" value="ECO:0007669"/>
    <property type="project" value="TreeGrafter"/>
</dbReference>
<dbReference type="Gene3D" id="2.60.120.470">
    <property type="entry name" value="PITH domain"/>
    <property type="match status" value="1"/>
</dbReference>
<dbReference type="InterPro" id="IPR008979">
    <property type="entry name" value="Galactose-bd-like_sf"/>
</dbReference>
<evidence type="ECO:0000256" key="1">
    <source>
        <dbReference type="ARBA" id="ARBA00025788"/>
    </source>
</evidence>
<organism evidence="4 5">
    <name type="scientific">Moniliophthora roreri</name>
    <name type="common">Frosty pod rot fungus</name>
    <name type="synonym">Monilia roreri</name>
    <dbReference type="NCBI Taxonomy" id="221103"/>
    <lineage>
        <taxon>Eukaryota</taxon>
        <taxon>Fungi</taxon>
        <taxon>Dikarya</taxon>
        <taxon>Basidiomycota</taxon>
        <taxon>Agaricomycotina</taxon>
        <taxon>Agaricomycetes</taxon>
        <taxon>Agaricomycetidae</taxon>
        <taxon>Agaricales</taxon>
        <taxon>Marasmiineae</taxon>
        <taxon>Marasmiaceae</taxon>
        <taxon>Moniliophthora</taxon>
    </lineage>
</organism>
<dbReference type="Proteomes" id="UP000054988">
    <property type="component" value="Unassembled WGS sequence"/>
</dbReference>
<dbReference type="GO" id="GO:0005737">
    <property type="term" value="C:cytoplasm"/>
    <property type="evidence" value="ECO:0007669"/>
    <property type="project" value="UniProtKB-ARBA"/>
</dbReference>
<evidence type="ECO:0000313" key="4">
    <source>
        <dbReference type="EMBL" id="KTB28643.1"/>
    </source>
</evidence>
<dbReference type="PANTHER" id="PTHR12175:SF1">
    <property type="entry name" value="PITH DOMAIN-CONTAINING PROTEIN 1"/>
    <property type="match status" value="1"/>
</dbReference>
<reference evidence="4 5" key="1">
    <citation type="submission" date="2015-12" db="EMBL/GenBank/DDBJ databases">
        <title>Draft genome sequence of Moniliophthora roreri, the causal agent of frosty pod rot of cacao.</title>
        <authorList>
            <person name="Aime M.C."/>
            <person name="Diaz-Valderrama J.R."/>
            <person name="Kijpornyongpan T."/>
            <person name="Phillips-Mora W."/>
        </authorList>
    </citation>
    <scope>NUCLEOTIDE SEQUENCE [LARGE SCALE GENOMIC DNA]</scope>
    <source>
        <strain evidence="4 5">MCA 2952</strain>
    </source>
</reference>
<dbReference type="Pfam" id="PF06201">
    <property type="entry name" value="PITH"/>
    <property type="match status" value="1"/>
</dbReference>
<comment type="caution">
    <text evidence="4">The sequence shown here is derived from an EMBL/GenBank/DDBJ whole genome shotgun (WGS) entry which is preliminary data.</text>
</comment>
<dbReference type="eggNOG" id="KOG1730">
    <property type="taxonomic scope" value="Eukaryota"/>
</dbReference>
<dbReference type="EMBL" id="LATX01002469">
    <property type="protein sequence ID" value="KTB28643.1"/>
    <property type="molecule type" value="Genomic_DNA"/>
</dbReference>
<gene>
    <name evidence="4" type="ORF">WG66_18846</name>
</gene>
<dbReference type="InterPro" id="IPR045099">
    <property type="entry name" value="PITH1-like"/>
</dbReference>
<protein>
    <recommendedName>
        <fullName evidence="3">PITH domain-containing protein</fullName>
    </recommendedName>
</protein>
<feature type="region of interest" description="Disordered" evidence="2">
    <location>
        <begin position="170"/>
        <end position="206"/>
    </location>
</feature>
<evidence type="ECO:0000313" key="5">
    <source>
        <dbReference type="Proteomes" id="UP000054988"/>
    </source>
</evidence>
<sequence>MSGIGSTNSTSGEENHLFGTIDRDNVHGLNLTVPEDAKELIKPWDQREDTNKYVESGVDDQVIIHIPFMQNVRIKSILLKLGRGATTPLRLRAYLNRTTIDFNDAENTKPHLDISLLEGESGVVEYPVRTAPGAGAWTNVWAVSLFFTDSVGEETSRLYYIGFKGDVREPRKDRDSHMDVPAANSASSTLFDRLSEKAGGQTTTAR</sequence>
<dbReference type="InterPro" id="IPR010400">
    <property type="entry name" value="PITH_dom"/>
</dbReference>
<feature type="domain" description="PITH" evidence="3">
    <location>
        <begin position="6"/>
        <end position="183"/>
    </location>
</feature>
<accession>A0A0W0EX26</accession>
<dbReference type="PROSITE" id="PS51532">
    <property type="entry name" value="PITH"/>
    <property type="match status" value="1"/>
</dbReference>
<evidence type="ECO:0000256" key="2">
    <source>
        <dbReference type="SAM" id="MobiDB-lite"/>
    </source>
</evidence>